<feature type="domain" description="MULE transposase" evidence="2">
    <location>
        <begin position="113"/>
        <end position="207"/>
    </location>
</feature>
<evidence type="ECO:0000313" key="3">
    <source>
        <dbReference type="EMBL" id="KAL0945140.1"/>
    </source>
</evidence>
<dbReference type="Pfam" id="PF10551">
    <property type="entry name" value="MULE"/>
    <property type="match status" value="1"/>
</dbReference>
<comment type="caution">
    <text evidence="3">The sequence shown here is derived from an EMBL/GenBank/DDBJ whole genome shotgun (WGS) entry which is preliminary data.</text>
</comment>
<dbReference type="EMBL" id="JASNQZ010000019">
    <property type="protein sequence ID" value="KAL0945140.1"/>
    <property type="molecule type" value="Genomic_DNA"/>
</dbReference>
<protein>
    <recommendedName>
        <fullName evidence="2">MULE transposase domain-containing protein</fullName>
    </recommendedName>
</protein>
<evidence type="ECO:0000313" key="4">
    <source>
        <dbReference type="Proteomes" id="UP001556367"/>
    </source>
</evidence>
<evidence type="ECO:0000256" key="1">
    <source>
        <dbReference type="SAM" id="MobiDB-lite"/>
    </source>
</evidence>
<organism evidence="3 4">
    <name type="scientific">Hohenbuehelia grisea</name>
    <dbReference type="NCBI Taxonomy" id="104357"/>
    <lineage>
        <taxon>Eukaryota</taxon>
        <taxon>Fungi</taxon>
        <taxon>Dikarya</taxon>
        <taxon>Basidiomycota</taxon>
        <taxon>Agaricomycotina</taxon>
        <taxon>Agaricomycetes</taxon>
        <taxon>Agaricomycetidae</taxon>
        <taxon>Agaricales</taxon>
        <taxon>Pleurotineae</taxon>
        <taxon>Pleurotaceae</taxon>
        <taxon>Hohenbuehelia</taxon>
    </lineage>
</organism>
<gene>
    <name evidence="3" type="ORF">HGRIS_004293</name>
</gene>
<name>A0ABR3IPB7_9AGAR</name>
<dbReference type="InterPro" id="IPR018289">
    <property type="entry name" value="MULE_transposase_dom"/>
</dbReference>
<accession>A0ABR3IPB7</accession>
<sequence>MKHIPYYSVAMPPGALDMVRENLEWSTPSSIVAKIQMAYPNVTPKQIHSAWTVMSEALWKRDRDQMESARQLLAELGDEAEVFDVAIAEGVEQLCWGMKKIGTTLQGKVAEIGMDATFNTNAKNLELYSVLAEYDNTGFPLSYCLLSTAGAIDIGKRTKALEAWTSVLRDTYGVIPHFVHVDKDMAEIGMSRAVWPHAKIQICWWHLRRAVRSRLGNTKLSTTPYAPARAHAEFPFIDPEFRPTGAEDPQESEGDRLVDPEPVQPITVKPARPHALLLRVPANVVQAALNHGKGATEDMGMAKMKRKPEGMAATKPKVCLLMPMGCEPEGSTSTAAALPRVFCGPELRAQIIDMMEAHLCAHPLIPGYAHPSPCAIREWAVWMIYEYCVGNDLREVWAYLWENWYRRGRWELWARAPYAEIPILKTLMSDVSEYIYALSFLFFAPFQAVDVFYSLDAPEPKRARLSDSWIERKAPGEWQELAIAECEHGVRCRFIALESSLRL</sequence>
<evidence type="ECO:0000259" key="2">
    <source>
        <dbReference type="Pfam" id="PF10551"/>
    </source>
</evidence>
<reference evidence="4" key="1">
    <citation type="submission" date="2024-06" db="EMBL/GenBank/DDBJ databases">
        <title>Multi-omics analyses provide insights into the biosynthesis of the anticancer antibiotic pleurotin in Hohenbuehelia grisea.</title>
        <authorList>
            <person name="Weaver J.A."/>
            <person name="Alberti F."/>
        </authorList>
    </citation>
    <scope>NUCLEOTIDE SEQUENCE [LARGE SCALE GENOMIC DNA]</scope>
    <source>
        <strain evidence="4">T-177</strain>
    </source>
</reference>
<proteinExistence type="predicted"/>
<keyword evidence="4" id="KW-1185">Reference proteome</keyword>
<dbReference type="Proteomes" id="UP001556367">
    <property type="component" value="Unassembled WGS sequence"/>
</dbReference>
<feature type="region of interest" description="Disordered" evidence="1">
    <location>
        <begin position="242"/>
        <end position="261"/>
    </location>
</feature>